<gene>
    <name evidence="11" type="ORF">GQ41_0673</name>
</gene>
<evidence type="ECO:0000313" key="11">
    <source>
        <dbReference type="EMBL" id="TQO36105.1"/>
    </source>
</evidence>
<evidence type="ECO:0000256" key="1">
    <source>
        <dbReference type="ARBA" id="ARBA00004651"/>
    </source>
</evidence>
<feature type="transmembrane region" description="Helical" evidence="7">
    <location>
        <begin position="71"/>
        <end position="95"/>
    </location>
</feature>
<dbReference type="Proteomes" id="UP000315363">
    <property type="component" value="Unassembled WGS sequence"/>
</dbReference>
<keyword evidence="4 7" id="KW-0812">Transmembrane</keyword>
<sequence>MANIGLSDRLSDLRGTYHLILEEEFKHFELTDNSIYNYINLNKHLNMENKFSIEDAVTKLWDKLDGWLDAIILKLPNIIMAIVVMILFYILARVIRKLLRKLLAKSVNQKSVQEIIGKVAFVIIMLLGFFVALGVLELNKVLTSILAGAGVIGLAIGLALQGTLNNTFGGLILSFMPKLKIDDFIESDGYSGFVSEINLRNIVLRQPDNNYVVIPNSNFIDGSFTNYSISERSRISIACGVGYESSLQEVEDLVVKLISDNFAQKEDEGVEFFFTEFGDSSINFIVRFWIDMANNKHKLAATHKAVKIIKENFDNQNINIPFPIRTLDFNKNNLQVLIDNGSEKA</sequence>
<feature type="transmembrane region" description="Helical" evidence="7">
    <location>
        <begin position="115"/>
        <end position="135"/>
    </location>
</feature>
<keyword evidence="5 7" id="KW-1133">Transmembrane helix</keyword>
<dbReference type="Gene3D" id="1.10.287.1260">
    <property type="match status" value="1"/>
</dbReference>
<evidence type="ECO:0000259" key="10">
    <source>
        <dbReference type="Pfam" id="PF21088"/>
    </source>
</evidence>
<reference evidence="11 12" key="1">
    <citation type="submission" date="2019-06" db="EMBL/GenBank/DDBJ databases">
        <title>A large-scale integrated study on North Sea by COGITO (Coastal Microbe Genomic &amp; Taxonomic Observatory).</title>
        <authorList>
            <person name="Teeling H."/>
        </authorList>
    </citation>
    <scope>NUCLEOTIDE SEQUENCE [LARGE SCALE GENOMIC DNA]</scope>
    <source>
        <strain evidence="11 12">MAR_2009_79</strain>
    </source>
</reference>
<evidence type="ECO:0000256" key="4">
    <source>
        <dbReference type="ARBA" id="ARBA00022692"/>
    </source>
</evidence>
<accession>A0ABY3A710</accession>
<evidence type="ECO:0000256" key="2">
    <source>
        <dbReference type="ARBA" id="ARBA00008017"/>
    </source>
</evidence>
<dbReference type="Pfam" id="PF00924">
    <property type="entry name" value="MS_channel_2nd"/>
    <property type="match status" value="1"/>
</dbReference>
<evidence type="ECO:0000259" key="8">
    <source>
        <dbReference type="Pfam" id="PF00924"/>
    </source>
</evidence>
<dbReference type="PROSITE" id="PS01246">
    <property type="entry name" value="UPF0003"/>
    <property type="match status" value="1"/>
</dbReference>
<organism evidence="11 12">
    <name type="scientific">Arenibacter algicola</name>
    <dbReference type="NCBI Taxonomy" id="616991"/>
    <lineage>
        <taxon>Bacteria</taxon>
        <taxon>Pseudomonadati</taxon>
        <taxon>Bacteroidota</taxon>
        <taxon>Flavobacteriia</taxon>
        <taxon>Flavobacteriales</taxon>
        <taxon>Flavobacteriaceae</taxon>
        <taxon>Arenibacter</taxon>
    </lineage>
</organism>
<evidence type="ECO:0000259" key="9">
    <source>
        <dbReference type="Pfam" id="PF21082"/>
    </source>
</evidence>
<dbReference type="InterPro" id="IPR006685">
    <property type="entry name" value="MscS_channel_2nd"/>
</dbReference>
<evidence type="ECO:0000256" key="7">
    <source>
        <dbReference type="SAM" id="Phobius"/>
    </source>
</evidence>
<proteinExistence type="inferred from homology"/>
<dbReference type="InterPro" id="IPR045275">
    <property type="entry name" value="MscS_archaea/bacteria_type"/>
</dbReference>
<protein>
    <submittedName>
        <fullName evidence="11">Small conductance mechanosensitive channel</fullName>
    </submittedName>
</protein>
<keyword evidence="3" id="KW-1003">Cell membrane</keyword>
<feature type="transmembrane region" description="Helical" evidence="7">
    <location>
        <begin position="141"/>
        <end position="160"/>
    </location>
</feature>
<name>A0ABY3A710_9FLAO</name>
<dbReference type="InterPro" id="IPR011066">
    <property type="entry name" value="MscS_channel_C_sf"/>
</dbReference>
<dbReference type="Pfam" id="PF21088">
    <property type="entry name" value="MS_channel_1st"/>
    <property type="match status" value="1"/>
</dbReference>
<dbReference type="InterPro" id="IPR006686">
    <property type="entry name" value="MscS_channel_CS"/>
</dbReference>
<evidence type="ECO:0000313" key="12">
    <source>
        <dbReference type="Proteomes" id="UP000315363"/>
    </source>
</evidence>
<dbReference type="SUPFAM" id="SSF50182">
    <property type="entry name" value="Sm-like ribonucleoproteins"/>
    <property type="match status" value="1"/>
</dbReference>
<dbReference type="EMBL" id="VHIF01000001">
    <property type="protein sequence ID" value="TQO36105.1"/>
    <property type="molecule type" value="Genomic_DNA"/>
</dbReference>
<dbReference type="InterPro" id="IPR049142">
    <property type="entry name" value="MS_channel_1st"/>
</dbReference>
<feature type="domain" description="Mechanosensitive ion channel MscS C-terminal" evidence="9">
    <location>
        <begin position="236"/>
        <end position="320"/>
    </location>
</feature>
<evidence type="ECO:0000256" key="6">
    <source>
        <dbReference type="ARBA" id="ARBA00023136"/>
    </source>
</evidence>
<dbReference type="Pfam" id="PF21082">
    <property type="entry name" value="MS_channel_3rd"/>
    <property type="match status" value="1"/>
</dbReference>
<evidence type="ECO:0000256" key="5">
    <source>
        <dbReference type="ARBA" id="ARBA00022989"/>
    </source>
</evidence>
<keyword evidence="12" id="KW-1185">Reference proteome</keyword>
<dbReference type="InterPro" id="IPR011014">
    <property type="entry name" value="MscS_channel_TM-2"/>
</dbReference>
<dbReference type="SUPFAM" id="SSF82861">
    <property type="entry name" value="Mechanosensitive channel protein MscS (YggB), transmembrane region"/>
    <property type="match status" value="1"/>
</dbReference>
<dbReference type="Gene3D" id="3.30.70.100">
    <property type="match status" value="1"/>
</dbReference>
<dbReference type="InterPro" id="IPR008910">
    <property type="entry name" value="MSC_TM_helix"/>
</dbReference>
<dbReference type="SUPFAM" id="SSF82689">
    <property type="entry name" value="Mechanosensitive channel protein MscS (YggB), C-terminal domain"/>
    <property type="match status" value="1"/>
</dbReference>
<comment type="subcellular location">
    <subcellularLocation>
        <location evidence="1">Cell membrane</location>
        <topology evidence="1">Multi-pass membrane protein</topology>
    </subcellularLocation>
</comment>
<dbReference type="PANTHER" id="PTHR30221">
    <property type="entry name" value="SMALL-CONDUCTANCE MECHANOSENSITIVE CHANNEL"/>
    <property type="match status" value="1"/>
</dbReference>
<dbReference type="PANTHER" id="PTHR30221:SF1">
    <property type="entry name" value="SMALL-CONDUCTANCE MECHANOSENSITIVE CHANNEL"/>
    <property type="match status" value="1"/>
</dbReference>
<comment type="similarity">
    <text evidence="2">Belongs to the MscS (TC 1.A.23) family.</text>
</comment>
<keyword evidence="6 7" id="KW-0472">Membrane</keyword>
<dbReference type="InterPro" id="IPR049278">
    <property type="entry name" value="MS_channel_C"/>
</dbReference>
<feature type="domain" description="Mechanosensitive ion channel MscS" evidence="8">
    <location>
        <begin position="163"/>
        <end position="228"/>
    </location>
</feature>
<dbReference type="InterPro" id="IPR010920">
    <property type="entry name" value="LSM_dom_sf"/>
</dbReference>
<comment type="caution">
    <text evidence="11">The sequence shown here is derived from an EMBL/GenBank/DDBJ whole genome shotgun (WGS) entry which is preliminary data.</text>
</comment>
<feature type="domain" description="Mechanosensitive ion channel transmembrane helices 2/3" evidence="10">
    <location>
        <begin position="119"/>
        <end position="161"/>
    </location>
</feature>
<evidence type="ECO:0000256" key="3">
    <source>
        <dbReference type="ARBA" id="ARBA00022475"/>
    </source>
</evidence>
<dbReference type="InterPro" id="IPR023408">
    <property type="entry name" value="MscS_beta-dom_sf"/>
</dbReference>
<dbReference type="Gene3D" id="2.30.30.60">
    <property type="match status" value="1"/>
</dbReference>
<dbReference type="Pfam" id="PF05552">
    <property type="entry name" value="MS_channel_1st_1"/>
    <property type="match status" value="1"/>
</dbReference>